<protein>
    <submittedName>
        <fullName evidence="1">Uncharacterized protein</fullName>
    </submittedName>
</protein>
<comment type="caution">
    <text evidence="1">The sequence shown here is derived from an EMBL/GenBank/DDBJ whole genome shotgun (WGS) entry which is preliminary data.</text>
</comment>
<organism evidence="1 2">
    <name type="scientific">Lacticaseibacillus paracasei</name>
    <name type="common">Lactobacillus paracasei</name>
    <dbReference type="NCBI Taxonomy" id="1597"/>
    <lineage>
        <taxon>Bacteria</taxon>
        <taxon>Bacillati</taxon>
        <taxon>Bacillota</taxon>
        <taxon>Bacilli</taxon>
        <taxon>Lactobacillales</taxon>
        <taxon>Lactobacillaceae</taxon>
        <taxon>Lacticaseibacillus</taxon>
    </lineage>
</organism>
<name>A0AAP4JKY9_LACPA</name>
<dbReference type="Proteomes" id="UP001231451">
    <property type="component" value="Unassembled WGS sequence"/>
</dbReference>
<evidence type="ECO:0000313" key="2">
    <source>
        <dbReference type="Proteomes" id="UP001231451"/>
    </source>
</evidence>
<dbReference type="AlphaFoldDB" id="A0AAP4JKY9"/>
<dbReference type="EMBL" id="JAUCBG010000033">
    <property type="protein sequence ID" value="MDM7455469.1"/>
    <property type="molecule type" value="Genomic_DNA"/>
</dbReference>
<dbReference type="RefSeq" id="WP_289420951.1">
    <property type="nucleotide sequence ID" value="NZ_JAUCBE010000026.1"/>
</dbReference>
<accession>A0AAP4JKY9</accession>
<evidence type="ECO:0000313" key="1">
    <source>
        <dbReference type="EMBL" id="MDM7455469.1"/>
    </source>
</evidence>
<sequence length="220" mass="25080">MGFLTDWAPIFASAVAAGASIYTGRYTGRKLNEFQKEQLAQQKEIEKAKISAELKAKSRIEWIKGTKKLAIAYILACTKLYEVLNTLSVDIENPSESQQLVDLSYGVFKAGNSLIIQFGTNSKVEAIKEKKFEWVRKKLLNMTTTESMNEYMVVFILAVADEAEKFAFNMSEDLRDPTITGDFLNSKEQFEVLSLDYVTDFRDIIRHYLKIEWNTAKNGQ</sequence>
<reference evidence="1" key="1">
    <citation type="submission" date="2023-06" db="EMBL/GenBank/DDBJ databases">
        <title>Draft Genome Sequences of lactic acid bacteria strains isolated from fermented milk products.</title>
        <authorList>
            <person name="Elcheninov A.G."/>
            <person name="Klyukina A."/>
            <person name="Zayulina K.S."/>
            <person name="Gavirova L.A."/>
            <person name="Shcherbakova P.A."/>
            <person name="Shestakov A.I."/>
            <person name="Kublanov I.V."/>
            <person name="Kochetkova T.V."/>
        </authorList>
    </citation>
    <scope>NUCLEOTIDE SEQUENCE</scope>
    <source>
        <strain evidence="1">TOM.1374</strain>
    </source>
</reference>
<proteinExistence type="predicted"/>
<gene>
    <name evidence="1" type="ORF">QUF16_14065</name>
</gene>